<keyword evidence="5" id="KW-1185">Reference proteome</keyword>
<protein>
    <submittedName>
        <fullName evidence="4">DUF1771-domain-containing protein</fullName>
    </submittedName>
</protein>
<feature type="region of interest" description="Disordered" evidence="2">
    <location>
        <begin position="179"/>
        <end position="227"/>
    </location>
</feature>
<dbReference type="Pfam" id="PF01713">
    <property type="entry name" value="Smr"/>
    <property type="match status" value="1"/>
</dbReference>
<dbReference type="Pfam" id="PF08590">
    <property type="entry name" value="DUF1771"/>
    <property type="match status" value="1"/>
</dbReference>
<feature type="coiled-coil region" evidence="1">
    <location>
        <begin position="17"/>
        <end position="77"/>
    </location>
</feature>
<dbReference type="InterPro" id="IPR053020">
    <property type="entry name" value="Smr_domain_protein"/>
</dbReference>
<dbReference type="SMART" id="SM01162">
    <property type="entry name" value="DUF1771"/>
    <property type="match status" value="1"/>
</dbReference>
<dbReference type="PANTHER" id="PTHR47417:SF1">
    <property type="entry name" value="SMR DOMAIN-CONTAINING PROTEIN YPL199C"/>
    <property type="match status" value="1"/>
</dbReference>
<dbReference type="InterPro" id="IPR013899">
    <property type="entry name" value="DUF1771"/>
</dbReference>
<dbReference type="OrthoDB" id="3231855at2759"/>
<reference evidence="4" key="1">
    <citation type="journal article" date="2020" name="Stud. Mycol.">
        <title>101 Dothideomycetes genomes: a test case for predicting lifestyles and emergence of pathogens.</title>
        <authorList>
            <person name="Haridas S."/>
            <person name="Albert R."/>
            <person name="Binder M."/>
            <person name="Bloem J."/>
            <person name="Labutti K."/>
            <person name="Salamov A."/>
            <person name="Andreopoulos B."/>
            <person name="Baker S."/>
            <person name="Barry K."/>
            <person name="Bills G."/>
            <person name="Bluhm B."/>
            <person name="Cannon C."/>
            <person name="Castanera R."/>
            <person name="Culley D."/>
            <person name="Daum C."/>
            <person name="Ezra D."/>
            <person name="Gonzalez J."/>
            <person name="Henrissat B."/>
            <person name="Kuo A."/>
            <person name="Liang C."/>
            <person name="Lipzen A."/>
            <person name="Lutzoni F."/>
            <person name="Magnuson J."/>
            <person name="Mondo S."/>
            <person name="Nolan M."/>
            <person name="Ohm R."/>
            <person name="Pangilinan J."/>
            <person name="Park H.-J."/>
            <person name="Ramirez L."/>
            <person name="Alfaro M."/>
            <person name="Sun H."/>
            <person name="Tritt A."/>
            <person name="Yoshinaga Y."/>
            <person name="Zwiers L.-H."/>
            <person name="Turgeon B."/>
            <person name="Goodwin S."/>
            <person name="Spatafora J."/>
            <person name="Crous P."/>
            <person name="Grigoriev I."/>
        </authorList>
    </citation>
    <scope>NUCLEOTIDE SEQUENCE</scope>
    <source>
        <strain evidence="4">CBS 269.34</strain>
    </source>
</reference>
<proteinExistence type="predicted"/>
<dbReference type="InterPro" id="IPR002625">
    <property type="entry name" value="Smr_dom"/>
</dbReference>
<dbReference type="SUPFAM" id="SSF160443">
    <property type="entry name" value="SMR domain-like"/>
    <property type="match status" value="1"/>
</dbReference>
<accession>A0A6A6RDX9</accession>
<dbReference type="AlphaFoldDB" id="A0A6A6RDX9"/>
<feature type="domain" description="Smr" evidence="3">
    <location>
        <begin position="97"/>
        <end position="172"/>
    </location>
</feature>
<keyword evidence="1" id="KW-0175">Coiled coil</keyword>
<dbReference type="Gene3D" id="3.30.1370.110">
    <property type="match status" value="1"/>
</dbReference>
<name>A0A6A6RDX9_9PEZI</name>
<gene>
    <name evidence="4" type="ORF">BU16DRAFT_612268</name>
</gene>
<evidence type="ECO:0000256" key="1">
    <source>
        <dbReference type="SAM" id="Coils"/>
    </source>
</evidence>
<dbReference type="InterPro" id="IPR036063">
    <property type="entry name" value="Smr_dom_sf"/>
</dbReference>
<dbReference type="PROSITE" id="PS50828">
    <property type="entry name" value="SMR"/>
    <property type="match status" value="1"/>
</dbReference>
<feature type="compositionally biased region" description="Gly residues" evidence="2">
    <location>
        <begin position="184"/>
        <end position="204"/>
    </location>
</feature>
<dbReference type="Proteomes" id="UP000799750">
    <property type="component" value="Unassembled WGS sequence"/>
</dbReference>
<dbReference type="EMBL" id="MU004181">
    <property type="protein sequence ID" value="KAF2502626.1"/>
    <property type="molecule type" value="Genomic_DNA"/>
</dbReference>
<feature type="compositionally biased region" description="Low complexity" evidence="2">
    <location>
        <begin position="205"/>
        <end position="227"/>
    </location>
</feature>
<sequence length="252" mass="27875">MAIPMTRLGGRALNHDNSGAEAEYDRLRDAARQEAAKRSSCFDRAHQAYESGNGGLAHQLSEEGKQHAAQMDQYNKQASDYIFRENNAVGRVGGDTIDLHGQFVEEAEEILEQRIRYAQQNGQTHLHVIVGKGNHSRNHVQKIKPRVEQVCQELGLQYATEENEGRMYINLQGGAAVMPPAPHYGGGQQHGGQGQYHGGQGQSHGGQQQQHGGQHQNQNQNQQQNQNEEIEQVVKKVLPGCIRALRGCCVVM</sequence>
<organism evidence="4 5">
    <name type="scientific">Lophium mytilinum</name>
    <dbReference type="NCBI Taxonomy" id="390894"/>
    <lineage>
        <taxon>Eukaryota</taxon>
        <taxon>Fungi</taxon>
        <taxon>Dikarya</taxon>
        <taxon>Ascomycota</taxon>
        <taxon>Pezizomycotina</taxon>
        <taxon>Dothideomycetes</taxon>
        <taxon>Pleosporomycetidae</taxon>
        <taxon>Mytilinidiales</taxon>
        <taxon>Mytilinidiaceae</taxon>
        <taxon>Lophium</taxon>
    </lineage>
</organism>
<evidence type="ECO:0000313" key="4">
    <source>
        <dbReference type="EMBL" id="KAF2502626.1"/>
    </source>
</evidence>
<dbReference type="SMART" id="SM00463">
    <property type="entry name" value="SMR"/>
    <property type="match status" value="1"/>
</dbReference>
<evidence type="ECO:0000259" key="3">
    <source>
        <dbReference type="PROSITE" id="PS50828"/>
    </source>
</evidence>
<dbReference type="PANTHER" id="PTHR47417">
    <property type="entry name" value="SMR DOMAIN-CONTAINING PROTEIN YPL199C"/>
    <property type="match status" value="1"/>
</dbReference>
<evidence type="ECO:0000256" key="2">
    <source>
        <dbReference type="SAM" id="MobiDB-lite"/>
    </source>
</evidence>
<evidence type="ECO:0000313" key="5">
    <source>
        <dbReference type="Proteomes" id="UP000799750"/>
    </source>
</evidence>